<protein>
    <submittedName>
        <fullName evidence="3">Adaptin ear-binding coat-associated protein 1 NECAP-1</fullName>
    </submittedName>
</protein>
<gene>
    <name evidence="3" type="ORF">GQ602_006363</name>
</gene>
<dbReference type="InterPro" id="IPR011993">
    <property type="entry name" value="PH-like_dom_sf"/>
</dbReference>
<feature type="region of interest" description="Disordered" evidence="1">
    <location>
        <begin position="172"/>
        <end position="236"/>
    </location>
</feature>
<evidence type="ECO:0000259" key="2">
    <source>
        <dbReference type="Pfam" id="PF07933"/>
    </source>
</evidence>
<dbReference type="InterPro" id="IPR012466">
    <property type="entry name" value="NECAP_PHear"/>
</dbReference>
<keyword evidence="4" id="KW-1185">Reference proteome</keyword>
<dbReference type="CDD" id="cd13228">
    <property type="entry name" value="PHear_NECAP"/>
    <property type="match status" value="1"/>
</dbReference>
<comment type="caution">
    <text evidence="3">The sequence shown here is derived from an EMBL/GenBank/DDBJ whole genome shotgun (WGS) entry which is preliminary data.</text>
</comment>
<accession>A0A8H4Q3G4</accession>
<dbReference type="PANTHER" id="PTHR12847:SF9">
    <property type="entry name" value="NECAP-LIKE PROTEIN CG9132"/>
    <property type="match status" value="1"/>
</dbReference>
<evidence type="ECO:0000313" key="4">
    <source>
        <dbReference type="Proteomes" id="UP000562929"/>
    </source>
</evidence>
<dbReference type="SUPFAM" id="SSF50729">
    <property type="entry name" value="PH domain-like"/>
    <property type="match status" value="1"/>
</dbReference>
<organism evidence="3 4">
    <name type="scientific">Ophiocordyceps camponoti-floridani</name>
    <dbReference type="NCBI Taxonomy" id="2030778"/>
    <lineage>
        <taxon>Eukaryota</taxon>
        <taxon>Fungi</taxon>
        <taxon>Dikarya</taxon>
        <taxon>Ascomycota</taxon>
        <taxon>Pezizomycotina</taxon>
        <taxon>Sordariomycetes</taxon>
        <taxon>Hypocreomycetidae</taxon>
        <taxon>Hypocreales</taxon>
        <taxon>Ophiocordycipitaceae</taxon>
        <taxon>Ophiocordyceps</taxon>
    </lineage>
</organism>
<evidence type="ECO:0000256" key="1">
    <source>
        <dbReference type="SAM" id="MobiDB-lite"/>
    </source>
</evidence>
<dbReference type="PANTHER" id="PTHR12847">
    <property type="entry name" value="ATP-BINDING CASSETTE ABC TRANSPORTER-RELATED"/>
    <property type="match status" value="1"/>
</dbReference>
<dbReference type="EMBL" id="JAACLJ010000007">
    <property type="protein sequence ID" value="KAF4583219.1"/>
    <property type="molecule type" value="Genomic_DNA"/>
</dbReference>
<feature type="compositionally biased region" description="Pro residues" evidence="1">
    <location>
        <begin position="195"/>
        <end position="211"/>
    </location>
</feature>
<sequence length="236" mass="25285">MALVDPATGSPLPGDAIQRVLFVAAVAHVYQIPPLTSLRGHNASSWTHHIFTARLRVMETTTGDGLKVDVVLEDPESGQLFAAAPYMDRTVVEASVDSSRFFALTVRDPEGRRAVLGIGFEDRSEAFDFYVALQEAAKSLGWSQGVHSASEGASKDVAKDYSLKDGETITVSLGSSAVGRRKTPPAQDPVTDPEPLSPPPGLSFPLPPPPSAQDARRKRRSLRALGFDDGQFGEFA</sequence>
<reference evidence="3 4" key="1">
    <citation type="journal article" date="2020" name="G3 (Bethesda)">
        <title>Genetic Underpinnings of Host Manipulation by Ophiocordyceps as Revealed by Comparative Transcriptomics.</title>
        <authorList>
            <person name="Will I."/>
            <person name="Das B."/>
            <person name="Trinh T."/>
            <person name="Brachmann A."/>
            <person name="Ohm R.A."/>
            <person name="de Bekker C."/>
        </authorList>
    </citation>
    <scope>NUCLEOTIDE SEQUENCE [LARGE SCALE GENOMIC DNA]</scope>
    <source>
        <strain evidence="3 4">EC05</strain>
    </source>
</reference>
<dbReference type="GO" id="GO:0006897">
    <property type="term" value="P:endocytosis"/>
    <property type="evidence" value="ECO:0007669"/>
    <property type="project" value="InterPro"/>
</dbReference>
<name>A0A8H4Q3G4_9HYPO</name>
<evidence type="ECO:0000313" key="3">
    <source>
        <dbReference type="EMBL" id="KAF4583219.1"/>
    </source>
</evidence>
<feature type="domain" description="NECAP PHear" evidence="2">
    <location>
        <begin position="17"/>
        <end position="174"/>
    </location>
</feature>
<dbReference type="AlphaFoldDB" id="A0A8H4Q3G4"/>
<dbReference type="GO" id="GO:0030125">
    <property type="term" value="C:clathrin vesicle coat"/>
    <property type="evidence" value="ECO:0007669"/>
    <property type="project" value="TreeGrafter"/>
</dbReference>
<dbReference type="Proteomes" id="UP000562929">
    <property type="component" value="Unassembled WGS sequence"/>
</dbReference>
<proteinExistence type="predicted"/>
<dbReference type="Pfam" id="PF07933">
    <property type="entry name" value="DUF1681"/>
    <property type="match status" value="1"/>
</dbReference>
<dbReference type="Gene3D" id="2.30.29.30">
    <property type="entry name" value="Pleckstrin-homology domain (PH domain)/Phosphotyrosine-binding domain (PTB)"/>
    <property type="match status" value="1"/>
</dbReference>
<dbReference type="OrthoDB" id="10265489at2759"/>